<reference evidence="3" key="1">
    <citation type="journal article" date="2015" name="Nat. Genet.">
        <title>The genome and transcriptome of the zoonotic hookworm Ancylostoma ceylanicum identify infection-specific gene families.</title>
        <authorList>
            <person name="Schwarz E.M."/>
            <person name="Hu Y."/>
            <person name="Antoshechkin I."/>
            <person name="Miller M.M."/>
            <person name="Sternberg P.W."/>
            <person name="Aroian R.V."/>
        </authorList>
    </citation>
    <scope>NUCLEOTIDE SEQUENCE</scope>
    <source>
        <strain evidence="3">HY135</strain>
    </source>
</reference>
<evidence type="ECO:0000313" key="3">
    <source>
        <dbReference type="Proteomes" id="UP000024635"/>
    </source>
</evidence>
<keyword evidence="3" id="KW-1185">Reference proteome</keyword>
<feature type="chain" id="PRO_5012565318" evidence="1">
    <location>
        <begin position="16"/>
        <end position="138"/>
    </location>
</feature>
<evidence type="ECO:0000313" key="2">
    <source>
        <dbReference type="EMBL" id="EYC43400.1"/>
    </source>
</evidence>
<proteinExistence type="predicted"/>
<feature type="signal peptide" evidence="1">
    <location>
        <begin position="1"/>
        <end position="15"/>
    </location>
</feature>
<name>A0A016WUQ0_9BILA</name>
<dbReference type="AlphaFoldDB" id="A0A016WUQ0"/>
<evidence type="ECO:0000256" key="1">
    <source>
        <dbReference type="SAM" id="SignalP"/>
    </source>
</evidence>
<dbReference type="EMBL" id="JARK01000095">
    <property type="protein sequence ID" value="EYC43400.1"/>
    <property type="molecule type" value="Genomic_DNA"/>
</dbReference>
<accession>A0A016WUQ0</accession>
<keyword evidence="1" id="KW-0732">Signal</keyword>
<dbReference type="OrthoDB" id="10517966at2759"/>
<gene>
    <name evidence="2" type="primary">Acey_s0495.g2474</name>
    <name evidence="2" type="ORF">Y032_0495g2474</name>
</gene>
<protein>
    <submittedName>
        <fullName evidence="2">Uncharacterized protein</fullName>
    </submittedName>
</protein>
<comment type="caution">
    <text evidence="2">The sequence shown here is derived from an EMBL/GenBank/DDBJ whole genome shotgun (WGS) entry which is preliminary data.</text>
</comment>
<sequence>MKIIILATLLPLIKAAQDCRRTQLFSFGARFKSSRSLGAPWNEHIAAMKKLGTFTERETFAHIMGSHDFMLLIEGYMLANNHKLVSFYHLMGKSKDKVAHFFYKRWPKERILSRSYIQFAKLCRIRRPVTEKLELAAE</sequence>
<organism evidence="2 3">
    <name type="scientific">Ancylostoma ceylanicum</name>
    <dbReference type="NCBI Taxonomy" id="53326"/>
    <lineage>
        <taxon>Eukaryota</taxon>
        <taxon>Metazoa</taxon>
        <taxon>Ecdysozoa</taxon>
        <taxon>Nematoda</taxon>
        <taxon>Chromadorea</taxon>
        <taxon>Rhabditida</taxon>
        <taxon>Rhabditina</taxon>
        <taxon>Rhabditomorpha</taxon>
        <taxon>Strongyloidea</taxon>
        <taxon>Ancylostomatidae</taxon>
        <taxon>Ancylostomatinae</taxon>
        <taxon>Ancylostoma</taxon>
    </lineage>
</organism>
<dbReference type="Proteomes" id="UP000024635">
    <property type="component" value="Unassembled WGS sequence"/>
</dbReference>